<dbReference type="EMBL" id="KI925462">
    <property type="protein sequence ID" value="ETW78021.1"/>
    <property type="molecule type" value="Genomic_DNA"/>
</dbReference>
<feature type="compositionally biased region" description="Basic residues" evidence="1">
    <location>
        <begin position="40"/>
        <end position="56"/>
    </location>
</feature>
<evidence type="ECO:0000256" key="1">
    <source>
        <dbReference type="SAM" id="MobiDB-lite"/>
    </source>
</evidence>
<accession>W4JYS5</accession>
<dbReference type="InParanoid" id="W4JYS5"/>
<feature type="region of interest" description="Disordered" evidence="1">
    <location>
        <begin position="1"/>
        <end position="56"/>
    </location>
</feature>
<dbReference type="HOGENOM" id="CLU_1354773_0_0_1"/>
<sequence>MNPHARARRRAAPSEYQSVCAHPQNGRRKSRSHVLSPCRAHPRSRKRASSSKRKRTHTCISILEPFLPRASERALPTHARFPASASASELHASLGLRLPRRATDLAPACHICEDGRRSEADSDATGIIDRLWPRTAYLHPMWSAFLRLYAICHGHGGAKERREDTPLLSRSRRLPVIVNENYRRPHWLDVIEDLSVFHQSKQ</sequence>
<gene>
    <name evidence="2" type="ORF">HETIRDRAFT_107641</name>
</gene>
<evidence type="ECO:0000313" key="2">
    <source>
        <dbReference type="EMBL" id="ETW78021.1"/>
    </source>
</evidence>
<reference evidence="2 3" key="1">
    <citation type="journal article" date="2012" name="New Phytol.">
        <title>Insight into trade-off between wood decay and parasitism from the genome of a fungal forest pathogen.</title>
        <authorList>
            <person name="Olson A."/>
            <person name="Aerts A."/>
            <person name="Asiegbu F."/>
            <person name="Belbahri L."/>
            <person name="Bouzid O."/>
            <person name="Broberg A."/>
            <person name="Canback B."/>
            <person name="Coutinho P.M."/>
            <person name="Cullen D."/>
            <person name="Dalman K."/>
            <person name="Deflorio G."/>
            <person name="van Diepen L.T."/>
            <person name="Dunand C."/>
            <person name="Duplessis S."/>
            <person name="Durling M."/>
            <person name="Gonthier P."/>
            <person name="Grimwood J."/>
            <person name="Fossdal C.G."/>
            <person name="Hansson D."/>
            <person name="Henrissat B."/>
            <person name="Hietala A."/>
            <person name="Himmelstrand K."/>
            <person name="Hoffmeister D."/>
            <person name="Hogberg N."/>
            <person name="James T.Y."/>
            <person name="Karlsson M."/>
            <person name="Kohler A."/>
            <person name="Kues U."/>
            <person name="Lee Y.H."/>
            <person name="Lin Y.C."/>
            <person name="Lind M."/>
            <person name="Lindquist E."/>
            <person name="Lombard V."/>
            <person name="Lucas S."/>
            <person name="Lunden K."/>
            <person name="Morin E."/>
            <person name="Murat C."/>
            <person name="Park J."/>
            <person name="Raffaello T."/>
            <person name="Rouze P."/>
            <person name="Salamov A."/>
            <person name="Schmutz J."/>
            <person name="Solheim H."/>
            <person name="Stahlberg J."/>
            <person name="Velez H."/>
            <person name="de Vries R.P."/>
            <person name="Wiebenga A."/>
            <person name="Woodward S."/>
            <person name="Yakovlev I."/>
            <person name="Garbelotto M."/>
            <person name="Martin F."/>
            <person name="Grigoriev I.V."/>
            <person name="Stenlid J."/>
        </authorList>
    </citation>
    <scope>NUCLEOTIDE SEQUENCE [LARGE SCALE GENOMIC DNA]</scope>
    <source>
        <strain evidence="2 3">TC 32-1</strain>
    </source>
</reference>
<organism evidence="2 3">
    <name type="scientific">Heterobasidion irregulare (strain TC 32-1)</name>
    <dbReference type="NCBI Taxonomy" id="747525"/>
    <lineage>
        <taxon>Eukaryota</taxon>
        <taxon>Fungi</taxon>
        <taxon>Dikarya</taxon>
        <taxon>Basidiomycota</taxon>
        <taxon>Agaricomycotina</taxon>
        <taxon>Agaricomycetes</taxon>
        <taxon>Russulales</taxon>
        <taxon>Bondarzewiaceae</taxon>
        <taxon>Heterobasidion</taxon>
        <taxon>Heterobasidion annosum species complex</taxon>
    </lineage>
</organism>
<dbReference type="KEGG" id="hir:HETIRDRAFT_107641"/>
<name>W4JYS5_HETIT</name>
<dbReference type="RefSeq" id="XP_009550026.1">
    <property type="nucleotide sequence ID" value="XM_009551731.1"/>
</dbReference>
<keyword evidence="3" id="KW-1185">Reference proteome</keyword>
<evidence type="ECO:0000313" key="3">
    <source>
        <dbReference type="Proteomes" id="UP000030671"/>
    </source>
</evidence>
<dbReference type="AlphaFoldDB" id="W4JYS5"/>
<dbReference type="Proteomes" id="UP000030671">
    <property type="component" value="Unassembled WGS sequence"/>
</dbReference>
<feature type="compositionally biased region" description="Basic residues" evidence="1">
    <location>
        <begin position="1"/>
        <end position="11"/>
    </location>
</feature>
<dbReference type="GeneID" id="20666263"/>
<proteinExistence type="predicted"/>
<protein>
    <submittedName>
        <fullName evidence="2">Uncharacterized protein</fullName>
    </submittedName>
</protein>